<dbReference type="InterPro" id="IPR025366">
    <property type="entry name" value="DUF4270"/>
</dbReference>
<dbReference type="EMBL" id="QXML01000001">
    <property type="protein sequence ID" value="RIW18544.1"/>
    <property type="molecule type" value="Genomic_DNA"/>
</dbReference>
<feature type="signal peptide" evidence="1">
    <location>
        <begin position="1"/>
        <end position="29"/>
    </location>
</feature>
<protein>
    <submittedName>
        <fullName evidence="2">DUF4270 family protein</fullName>
    </submittedName>
</protein>
<feature type="chain" id="PRO_5019468782" evidence="1">
    <location>
        <begin position="30"/>
        <end position="454"/>
    </location>
</feature>
<keyword evidence="1" id="KW-0732">Signal</keyword>
<accession>A0A418PWI1</accession>
<evidence type="ECO:0000313" key="2">
    <source>
        <dbReference type="EMBL" id="RIW18544.1"/>
    </source>
</evidence>
<evidence type="ECO:0000313" key="3">
    <source>
        <dbReference type="Proteomes" id="UP000283522"/>
    </source>
</evidence>
<dbReference type="Proteomes" id="UP000283522">
    <property type="component" value="Unassembled WGS sequence"/>
</dbReference>
<keyword evidence="3" id="KW-1185">Reference proteome</keyword>
<gene>
    <name evidence="2" type="ORF">D0X99_02335</name>
</gene>
<dbReference type="AlphaFoldDB" id="A0A418PWI1"/>
<sequence>MTSFMAFIPALRAKLAFLALLSIPFISSCSDPASVGLELAPGNNQIGVFYKEFNLDAQVVLLDSFNTVNSGVLVVGNETDPFFGKTEGTGYSRLYIDVTKDRPLSTAILDSMFFNLDVVSVNGSNLDKPKKYTVHKLSEPLLDTLYYNFDELTYEASPIAEVSFTFKDIRDTVLRLPVSEVFREELFGKLKRGNEFDNLFNFRRYLPGVAVKAKEGDDATIGVSLGGNTGISVFFHYEGDTVSKRYDITTFSSRSFNGIKSDRSGTPTQNVTEYGKSYDVGSLVGMKSTMAMAMKIDTSPIDEFLDTLTGVTFNQINFVMGEIEAQDSTNTPITGMVMIFADQRNEPVTSTINQVPLYVQGDGQPQVIEDNNGDEVPNNTYATAAILRYGTEENEYRAGITSHVNAIYRGQLQRQDWLLYASTPQTGDDFKKSLRQFVVNKNKITVKVLYSKSR</sequence>
<organism evidence="2 3">
    <name type="scientific">Algoriphagus lacus</name>
    <dbReference type="NCBI Taxonomy" id="2056311"/>
    <lineage>
        <taxon>Bacteria</taxon>
        <taxon>Pseudomonadati</taxon>
        <taxon>Bacteroidota</taxon>
        <taxon>Cytophagia</taxon>
        <taxon>Cytophagales</taxon>
        <taxon>Cyclobacteriaceae</taxon>
        <taxon>Algoriphagus</taxon>
    </lineage>
</organism>
<name>A0A418PWI1_9BACT</name>
<evidence type="ECO:0000256" key="1">
    <source>
        <dbReference type="SAM" id="SignalP"/>
    </source>
</evidence>
<dbReference type="Pfam" id="PF14092">
    <property type="entry name" value="DUF4270"/>
    <property type="match status" value="1"/>
</dbReference>
<comment type="caution">
    <text evidence="2">The sequence shown here is derived from an EMBL/GenBank/DDBJ whole genome shotgun (WGS) entry which is preliminary data.</text>
</comment>
<proteinExistence type="predicted"/>
<reference evidence="2 3" key="1">
    <citation type="submission" date="2018-09" db="EMBL/GenBank/DDBJ databases">
        <authorList>
            <person name="Wang X."/>
            <person name="Du Z."/>
        </authorList>
    </citation>
    <scope>NUCLEOTIDE SEQUENCE [LARGE SCALE GENOMIC DNA]</scope>
    <source>
        <strain evidence="2 3">N3</strain>
    </source>
</reference>